<evidence type="ECO:0000313" key="2">
    <source>
        <dbReference type="EMBL" id="MQA40360.1"/>
    </source>
</evidence>
<dbReference type="RefSeq" id="WP_152839565.1">
    <property type="nucleotide sequence ID" value="NZ_WHUG01000008.1"/>
</dbReference>
<organism evidence="2 3">
    <name type="scientific">Rugamonas aquatica</name>
    <dbReference type="NCBI Taxonomy" id="2743357"/>
    <lineage>
        <taxon>Bacteria</taxon>
        <taxon>Pseudomonadati</taxon>
        <taxon>Pseudomonadota</taxon>
        <taxon>Betaproteobacteria</taxon>
        <taxon>Burkholderiales</taxon>
        <taxon>Oxalobacteraceae</taxon>
        <taxon>Telluria group</taxon>
        <taxon>Rugamonas</taxon>
    </lineage>
</organism>
<proteinExistence type="predicted"/>
<keyword evidence="1" id="KW-0732">Signal</keyword>
<dbReference type="EMBL" id="WHUG01000008">
    <property type="protein sequence ID" value="MQA40360.1"/>
    <property type="molecule type" value="Genomic_DNA"/>
</dbReference>
<feature type="chain" id="PRO_5025464526" evidence="1">
    <location>
        <begin position="20"/>
        <end position="136"/>
    </location>
</feature>
<keyword evidence="3" id="KW-1185">Reference proteome</keyword>
<comment type="caution">
    <text evidence="2">The sequence shown here is derived from an EMBL/GenBank/DDBJ whole genome shotgun (WGS) entry which is preliminary data.</text>
</comment>
<dbReference type="AlphaFoldDB" id="A0A6A7N5P6"/>
<gene>
    <name evidence="2" type="ORF">GEV02_19595</name>
</gene>
<name>A0A6A7N5P6_9BURK</name>
<feature type="signal peptide" evidence="1">
    <location>
        <begin position="1"/>
        <end position="19"/>
    </location>
</feature>
<evidence type="ECO:0000256" key="1">
    <source>
        <dbReference type="SAM" id="SignalP"/>
    </source>
</evidence>
<accession>A0A6A7N5P6</accession>
<sequence>MKRTIFLIAIAGFALPTSAQTLSIDSIAMDSLHVAGRYCKFGAQRDTVLISDWNKKFWMRIDGKTVEFEGQKKDVEVESQLKNKRWHEVLKADEVTVYIDLVETGRGDDSASFRGTVDVQRGSVRKHFLVAGGCGA</sequence>
<evidence type="ECO:0000313" key="3">
    <source>
        <dbReference type="Proteomes" id="UP000440498"/>
    </source>
</evidence>
<reference evidence="2 3" key="1">
    <citation type="submission" date="2019-10" db="EMBL/GenBank/DDBJ databases">
        <title>Two novel species isolated from a subtropical stream in China.</title>
        <authorList>
            <person name="Lu H."/>
        </authorList>
    </citation>
    <scope>NUCLEOTIDE SEQUENCE [LARGE SCALE GENOMIC DNA]</scope>
    <source>
        <strain evidence="2 3">FT29W</strain>
    </source>
</reference>
<dbReference type="Proteomes" id="UP000440498">
    <property type="component" value="Unassembled WGS sequence"/>
</dbReference>
<protein>
    <submittedName>
        <fullName evidence="2">Uncharacterized protein</fullName>
    </submittedName>
</protein>